<dbReference type="Proteomes" id="UP000838412">
    <property type="component" value="Chromosome 18"/>
</dbReference>
<comment type="subcellular location">
    <subcellularLocation>
        <location evidence="1">Secreted</location>
    </subcellularLocation>
</comment>
<dbReference type="OrthoDB" id="9950067at2759"/>
<feature type="chain" id="PRO_5035461459" evidence="10">
    <location>
        <begin position="18"/>
        <end position="472"/>
    </location>
</feature>
<feature type="region of interest" description="Disordered" evidence="8">
    <location>
        <begin position="320"/>
        <end position="341"/>
    </location>
</feature>
<evidence type="ECO:0000256" key="2">
    <source>
        <dbReference type="ARBA" id="ARBA00022525"/>
    </source>
</evidence>
<evidence type="ECO:0000256" key="6">
    <source>
        <dbReference type="ARBA" id="ARBA00023157"/>
    </source>
</evidence>
<dbReference type="PANTHER" id="PTHR23097:SF181">
    <property type="entry name" value="CASPASE-8-LIKE"/>
    <property type="match status" value="1"/>
</dbReference>
<keyword evidence="6" id="KW-1015">Disulfide bond</keyword>
<reference evidence="12" key="1">
    <citation type="submission" date="2022-01" db="EMBL/GenBank/DDBJ databases">
        <authorList>
            <person name="Braso-Vives M."/>
        </authorList>
    </citation>
    <scope>NUCLEOTIDE SEQUENCE</scope>
</reference>
<accession>A0A8J9Z9P0</accession>
<sequence length="472" mass="52842">MTERLLLLLLFIMPSHLSKLDQCDLCPPGTYFVKKCKNGFPHTTKCEPCPNGTYTEYHNRLKNCLRHTHCAGRNMVEHPGNATRRTLCICEEGYHMAFEFFKICLRNAECPPGTGVTEQGNGCKRCPRGFYSDKHSFKYSCRPWTNCAANGLAVIERGTRKSDVTCGPLNLTTVGLTNFANAKDLDVTEAISQPDISEDEHSLQTHEIIVMSLLSFLTTYSLVLSAFALWRRCKKCKNGQPRDRLERPDPEMDYANGCSTLPVQESYMGEIIFRQTAPVSCAPSLASLDVLPDVSTYLFDPHCSHEEQLGEYSTLPKTQPKGAQTNWLSQGSLPSAQTTPAVLTNSTKLKSKSSEEYMQEMQKLIAEGYATVLSAGAAEHLAAELGPSWRQVAKRLGVEQPQIDHIWNENRQDLERQILKMLSCWQRNKTGKATISELYGALLACNQDKICKQLQTMENDLGTSEETKVFCT</sequence>
<feature type="domain" description="Death" evidence="11">
    <location>
        <begin position="385"/>
        <end position="458"/>
    </location>
</feature>
<dbReference type="InterPro" id="IPR009030">
    <property type="entry name" value="Growth_fac_rcpt_cys_sf"/>
</dbReference>
<keyword evidence="5" id="KW-0677">Repeat</keyword>
<evidence type="ECO:0000256" key="10">
    <source>
        <dbReference type="SAM" id="SignalP"/>
    </source>
</evidence>
<dbReference type="InterPro" id="IPR001368">
    <property type="entry name" value="TNFR/NGFR_Cys_rich_reg"/>
</dbReference>
<dbReference type="PROSITE" id="PS50017">
    <property type="entry name" value="DEATH_DOMAIN"/>
    <property type="match status" value="1"/>
</dbReference>
<evidence type="ECO:0000313" key="13">
    <source>
        <dbReference type="Proteomes" id="UP000838412"/>
    </source>
</evidence>
<evidence type="ECO:0000256" key="9">
    <source>
        <dbReference type="SAM" id="Phobius"/>
    </source>
</evidence>
<dbReference type="SMART" id="SM00005">
    <property type="entry name" value="DEATH"/>
    <property type="match status" value="1"/>
</dbReference>
<dbReference type="InterPro" id="IPR000488">
    <property type="entry name" value="Death_dom"/>
</dbReference>
<dbReference type="Gene3D" id="1.10.533.10">
    <property type="entry name" value="Death Domain, Fas"/>
    <property type="match status" value="1"/>
</dbReference>
<evidence type="ECO:0000256" key="7">
    <source>
        <dbReference type="ARBA" id="ARBA00023180"/>
    </source>
</evidence>
<evidence type="ECO:0000256" key="4">
    <source>
        <dbReference type="ARBA" id="ARBA00022729"/>
    </source>
</evidence>
<gene>
    <name evidence="12" type="primary">TNFRSF11B</name>
    <name evidence="12" type="ORF">BLAG_LOCUS11101</name>
</gene>
<feature type="transmembrane region" description="Helical" evidence="9">
    <location>
        <begin position="208"/>
        <end position="230"/>
    </location>
</feature>
<dbReference type="Gene3D" id="2.10.50.10">
    <property type="entry name" value="Tumor Necrosis Factor Receptor, subunit A, domain 2"/>
    <property type="match status" value="2"/>
</dbReference>
<evidence type="ECO:0000256" key="3">
    <source>
        <dbReference type="ARBA" id="ARBA00022703"/>
    </source>
</evidence>
<keyword evidence="7" id="KW-0325">Glycoprotein</keyword>
<dbReference type="GO" id="GO:0005576">
    <property type="term" value="C:extracellular region"/>
    <property type="evidence" value="ECO:0007669"/>
    <property type="project" value="UniProtKB-SubCell"/>
</dbReference>
<dbReference type="SUPFAM" id="SSF47986">
    <property type="entry name" value="DEATH domain"/>
    <property type="match status" value="1"/>
</dbReference>
<name>A0A8J9Z9P0_BRALA</name>
<dbReference type="Pfam" id="PF00020">
    <property type="entry name" value="TNFR_c6"/>
    <property type="match status" value="2"/>
</dbReference>
<evidence type="ECO:0000313" key="12">
    <source>
        <dbReference type="EMBL" id="CAH1250279.1"/>
    </source>
</evidence>
<dbReference type="AlphaFoldDB" id="A0A8J9Z9P0"/>
<keyword evidence="9" id="KW-1133">Transmembrane helix</keyword>
<keyword evidence="13" id="KW-1185">Reference proteome</keyword>
<keyword evidence="3" id="KW-0053">Apoptosis</keyword>
<keyword evidence="9" id="KW-0472">Membrane</keyword>
<dbReference type="GO" id="GO:0007165">
    <property type="term" value="P:signal transduction"/>
    <property type="evidence" value="ECO:0007669"/>
    <property type="project" value="InterPro"/>
</dbReference>
<dbReference type="PANTHER" id="PTHR23097">
    <property type="entry name" value="TUMOR NECROSIS FACTOR RECEPTOR SUPERFAMILY MEMBER"/>
    <property type="match status" value="1"/>
</dbReference>
<dbReference type="EMBL" id="OV696703">
    <property type="protein sequence ID" value="CAH1250279.1"/>
    <property type="molecule type" value="Genomic_DNA"/>
</dbReference>
<keyword evidence="9" id="KW-0812">Transmembrane</keyword>
<protein>
    <submittedName>
        <fullName evidence="12">TNFRSF11B protein</fullName>
    </submittedName>
</protein>
<dbReference type="InterPro" id="IPR052459">
    <property type="entry name" value="TNFRSF_decoy_receptor"/>
</dbReference>
<evidence type="ECO:0000256" key="5">
    <source>
        <dbReference type="ARBA" id="ARBA00022737"/>
    </source>
</evidence>
<evidence type="ECO:0000256" key="8">
    <source>
        <dbReference type="SAM" id="MobiDB-lite"/>
    </source>
</evidence>
<dbReference type="SUPFAM" id="SSF57586">
    <property type="entry name" value="TNF receptor-like"/>
    <property type="match status" value="1"/>
</dbReference>
<dbReference type="InterPro" id="IPR011029">
    <property type="entry name" value="DEATH-like_dom_sf"/>
</dbReference>
<keyword evidence="4 10" id="KW-0732">Signal</keyword>
<dbReference type="GO" id="GO:0006915">
    <property type="term" value="P:apoptotic process"/>
    <property type="evidence" value="ECO:0007669"/>
    <property type="project" value="UniProtKB-KW"/>
</dbReference>
<keyword evidence="2" id="KW-0964">Secreted</keyword>
<dbReference type="SMART" id="SM00208">
    <property type="entry name" value="TNFR"/>
    <property type="match status" value="3"/>
</dbReference>
<proteinExistence type="predicted"/>
<dbReference type="SUPFAM" id="SSF57184">
    <property type="entry name" value="Growth factor receptor domain"/>
    <property type="match status" value="1"/>
</dbReference>
<organism evidence="12 13">
    <name type="scientific">Branchiostoma lanceolatum</name>
    <name type="common">Common lancelet</name>
    <name type="synonym">Amphioxus lanceolatum</name>
    <dbReference type="NCBI Taxonomy" id="7740"/>
    <lineage>
        <taxon>Eukaryota</taxon>
        <taxon>Metazoa</taxon>
        <taxon>Chordata</taxon>
        <taxon>Cephalochordata</taxon>
        <taxon>Leptocardii</taxon>
        <taxon>Amphioxiformes</taxon>
        <taxon>Branchiostomatidae</taxon>
        <taxon>Branchiostoma</taxon>
    </lineage>
</organism>
<dbReference type="CDD" id="cd01670">
    <property type="entry name" value="Death"/>
    <property type="match status" value="1"/>
</dbReference>
<evidence type="ECO:0000256" key="1">
    <source>
        <dbReference type="ARBA" id="ARBA00004613"/>
    </source>
</evidence>
<evidence type="ECO:0000259" key="11">
    <source>
        <dbReference type="PROSITE" id="PS50017"/>
    </source>
</evidence>
<feature type="signal peptide" evidence="10">
    <location>
        <begin position="1"/>
        <end position="17"/>
    </location>
</feature>
<dbReference type="Pfam" id="PF00531">
    <property type="entry name" value="Death"/>
    <property type="match status" value="1"/>
</dbReference>